<dbReference type="InterPro" id="IPR051539">
    <property type="entry name" value="T4SS-coupling_protein"/>
</dbReference>
<dbReference type="SUPFAM" id="SSF52540">
    <property type="entry name" value="P-loop containing nucleoside triphosphate hydrolases"/>
    <property type="match status" value="1"/>
</dbReference>
<reference evidence="8" key="1">
    <citation type="submission" date="2024-06" db="EMBL/GenBank/DDBJ databases">
        <title>Caulobacter inopinatus, sp. nov.</title>
        <authorList>
            <person name="Donachie S.P."/>
        </authorList>
    </citation>
    <scope>NUCLEOTIDE SEQUENCE</scope>
    <source>
        <strain evidence="8">73W</strain>
    </source>
</reference>
<dbReference type="AlphaFoldDB" id="A0AB39KR89"/>
<proteinExistence type="inferred from homology"/>
<organism evidence="8">
    <name type="scientific">Caulobacter sp. 73W</name>
    <dbReference type="NCBI Taxonomy" id="3161137"/>
    <lineage>
        <taxon>Bacteria</taxon>
        <taxon>Pseudomonadati</taxon>
        <taxon>Pseudomonadota</taxon>
        <taxon>Alphaproteobacteria</taxon>
        <taxon>Caulobacterales</taxon>
        <taxon>Caulobacteraceae</taxon>
        <taxon>Caulobacter</taxon>
    </lineage>
</organism>
<dbReference type="EMBL" id="CP158375">
    <property type="protein sequence ID" value="XDO96224.1"/>
    <property type="molecule type" value="Genomic_DNA"/>
</dbReference>
<dbReference type="InterPro" id="IPR027417">
    <property type="entry name" value="P-loop_NTPase"/>
</dbReference>
<gene>
    <name evidence="8" type="ORF">ABOZ73_15800</name>
</gene>
<protein>
    <submittedName>
        <fullName evidence="8">Type IV secretory system conjugative DNA transfer family protein</fullName>
    </submittedName>
</protein>
<accession>A0AB39KR89</accession>
<evidence type="ECO:0000313" key="8">
    <source>
        <dbReference type="EMBL" id="XDO96224.1"/>
    </source>
</evidence>
<feature type="compositionally biased region" description="Basic and acidic residues" evidence="7">
    <location>
        <begin position="463"/>
        <end position="472"/>
    </location>
</feature>
<comment type="similarity">
    <text evidence="2">Belongs to the VirD4/TraG family.</text>
</comment>
<evidence type="ECO:0000256" key="6">
    <source>
        <dbReference type="ARBA" id="ARBA00023136"/>
    </source>
</evidence>
<name>A0AB39KR89_9CAUL</name>
<evidence type="ECO:0000256" key="3">
    <source>
        <dbReference type="ARBA" id="ARBA00022475"/>
    </source>
</evidence>
<keyword evidence="4" id="KW-0812">Transmembrane</keyword>
<dbReference type="InterPro" id="IPR003688">
    <property type="entry name" value="TraG/VirD4"/>
</dbReference>
<keyword evidence="6" id="KW-0472">Membrane</keyword>
<feature type="region of interest" description="Disordered" evidence="7">
    <location>
        <begin position="445"/>
        <end position="472"/>
    </location>
</feature>
<evidence type="ECO:0000256" key="2">
    <source>
        <dbReference type="ARBA" id="ARBA00008806"/>
    </source>
</evidence>
<dbReference type="PANTHER" id="PTHR37937:SF1">
    <property type="entry name" value="CONJUGATIVE TRANSFER: DNA TRANSPORT"/>
    <property type="match status" value="1"/>
</dbReference>
<dbReference type="RefSeq" id="WP_369059078.1">
    <property type="nucleotide sequence ID" value="NZ_CP158375.1"/>
</dbReference>
<dbReference type="CDD" id="cd01127">
    <property type="entry name" value="TrwB_TraG_TraD_VirD4"/>
    <property type="match status" value="1"/>
</dbReference>
<evidence type="ECO:0000256" key="4">
    <source>
        <dbReference type="ARBA" id="ARBA00022692"/>
    </source>
</evidence>
<evidence type="ECO:0000256" key="7">
    <source>
        <dbReference type="SAM" id="MobiDB-lite"/>
    </source>
</evidence>
<dbReference type="Pfam" id="PF02534">
    <property type="entry name" value="T4SS-DNA_transf"/>
    <property type="match status" value="1"/>
</dbReference>
<evidence type="ECO:0000256" key="5">
    <source>
        <dbReference type="ARBA" id="ARBA00022989"/>
    </source>
</evidence>
<evidence type="ECO:0000256" key="1">
    <source>
        <dbReference type="ARBA" id="ARBA00004651"/>
    </source>
</evidence>
<dbReference type="Gene3D" id="3.40.50.300">
    <property type="entry name" value="P-loop containing nucleotide triphosphate hydrolases"/>
    <property type="match status" value="1"/>
</dbReference>
<feature type="compositionally biased region" description="Polar residues" evidence="7">
    <location>
        <begin position="451"/>
        <end position="462"/>
    </location>
</feature>
<comment type="subcellular location">
    <subcellularLocation>
        <location evidence="1">Cell membrane</location>
        <topology evidence="1">Multi-pass membrane protein</topology>
    </subcellularLocation>
</comment>
<dbReference type="PANTHER" id="PTHR37937">
    <property type="entry name" value="CONJUGATIVE TRANSFER: DNA TRANSPORT"/>
    <property type="match status" value="1"/>
</dbReference>
<keyword evidence="3" id="KW-1003">Cell membrane</keyword>
<sequence length="565" mass="60987">MAMFTGLTLTVALAGLGRLDPRIEVVRVIPWFWFHRDDEQVRRWLLIGAGTSGSILALLAAGTTRRRGAGLHGAARWATAGEIAQAGLRGSDGVILGSHGGRLLRSGGDEHVLVCAPTRSGKSAGIVIPTLLSWAGPVVVLDVKKEVFEATAGWRASIGQVVFLFDPLQAEGRTARFNPLGVVDREDMAAAYDAIHRVAGLLFPDQAKGDPFWTEAARSAFIAVTLYVAQSPSLPLTLGEIARQFTAGDLADRLTRSAESRRGGPSALNPVTERLIADFCRTSENTFAAIRQSVSTRLALWLNPRVDAATSKSDFTLSALRSRPMALYLAAAPSDLERVAPLYALLVQQLLESAGRSLPSSGDDKRLLVVLDEFASLGRAPMLARSFSWVAGYGVRLVCVVQTLSQLRARYGEDAAEITANCAVQAYFAPATIQDARELSETLGTYGHGSISRSKPSGLSSGRRSETHAEQRRPLLLPHELLTLDRETIIVAPRGRAPVRGKRLLWAKARAFSSRWRPPPPVPPRKLVEDGPVEAAALHRPSPGNVDLAMERMSAGRDLFGEARR</sequence>
<dbReference type="GO" id="GO:0005886">
    <property type="term" value="C:plasma membrane"/>
    <property type="evidence" value="ECO:0007669"/>
    <property type="project" value="UniProtKB-SubCell"/>
</dbReference>
<keyword evidence="5" id="KW-1133">Transmembrane helix</keyword>